<dbReference type="NCBIfam" id="TIGR01679">
    <property type="entry name" value="bact_FAD_ox"/>
    <property type="match status" value="1"/>
</dbReference>
<keyword evidence="3" id="KW-0732">Signal</keyword>
<dbReference type="SUPFAM" id="SSF56176">
    <property type="entry name" value="FAD-binding/transporter-associated domain-like"/>
    <property type="match status" value="1"/>
</dbReference>
<feature type="signal peptide" evidence="3">
    <location>
        <begin position="1"/>
        <end position="26"/>
    </location>
</feature>
<protein>
    <submittedName>
        <fullName evidence="5">D-arabinono-1,4-lactone oxidase</fullName>
    </submittedName>
</protein>
<dbReference type="InterPro" id="IPR016167">
    <property type="entry name" value="FAD-bd_PCMH_sub1"/>
</dbReference>
<dbReference type="PANTHER" id="PTHR43762">
    <property type="entry name" value="L-GULONOLACTONE OXIDASE"/>
    <property type="match status" value="1"/>
</dbReference>
<dbReference type="InterPro" id="IPR036318">
    <property type="entry name" value="FAD-bd_PCMH-like_sf"/>
</dbReference>
<organism evidence="5 6">
    <name type="scientific">Ideonella lacteola</name>
    <dbReference type="NCBI Taxonomy" id="2984193"/>
    <lineage>
        <taxon>Bacteria</taxon>
        <taxon>Pseudomonadati</taxon>
        <taxon>Pseudomonadota</taxon>
        <taxon>Betaproteobacteria</taxon>
        <taxon>Burkholderiales</taxon>
        <taxon>Sphaerotilaceae</taxon>
        <taxon>Ideonella</taxon>
    </lineage>
</organism>
<dbReference type="PROSITE" id="PS51387">
    <property type="entry name" value="FAD_PCMH"/>
    <property type="match status" value="1"/>
</dbReference>
<sequence>MSRRTVLKGIGAASVAAALKPLPSLAADAASTPGGAAPTRATPAWRNWSGLQSCQPASWQVPGNDEECLALIRQAAAPLRCVGAGHSFTRLVPTDGTLLSLDRMSGLRAHDAAAGTATFGAGTRLAAVSRALDGVGLALHNLPDIDVQTLAGAISTATHGTGAKLPAVHAEAVQLTLLTPRGDRMVCSRTQRPDVFAAAQVSLGALGVLSEVTLRVRPRHVLHRRVWLMPTEELLQAAPALAAKHRQFECYLLPHTGYGAAITHDEVSDAPKARPPAPDEDVLRDLKRLRDWLGRWPSLRRWVAQKAIDPTMTEEATDWSWKLLSTQRPTRFNESECHVPRDQGVACLREVLATLEKRNDVFFPIEFRYIAADDAWLSPFHGRDSCSIAVHAAHDEPWEYLVKEIGPVYRKHAGRPHWGKLHDRTAAELRALYPRWNDFQQLRRELDPTDRMLNPYLKQLFAEA</sequence>
<dbReference type="Gene3D" id="3.30.465.10">
    <property type="match status" value="1"/>
</dbReference>
<dbReference type="InterPro" id="IPR016171">
    <property type="entry name" value="Vanillyl_alc_oxidase_C-sub2"/>
</dbReference>
<keyword evidence="6" id="KW-1185">Reference proteome</keyword>
<dbReference type="Gene3D" id="3.30.43.10">
    <property type="entry name" value="Uridine Diphospho-n-acetylenolpyruvylglucosamine Reductase, domain 2"/>
    <property type="match status" value="1"/>
</dbReference>
<dbReference type="Proteomes" id="UP001371218">
    <property type="component" value="Unassembled WGS sequence"/>
</dbReference>
<dbReference type="Gene3D" id="3.30.70.2520">
    <property type="match status" value="1"/>
</dbReference>
<dbReference type="PROSITE" id="PS51318">
    <property type="entry name" value="TAT"/>
    <property type="match status" value="1"/>
</dbReference>
<feature type="domain" description="FAD-binding PCMH-type" evidence="4">
    <location>
        <begin position="52"/>
        <end position="219"/>
    </location>
</feature>
<evidence type="ECO:0000256" key="2">
    <source>
        <dbReference type="ARBA" id="ARBA00023002"/>
    </source>
</evidence>
<evidence type="ECO:0000256" key="1">
    <source>
        <dbReference type="ARBA" id="ARBA00022827"/>
    </source>
</evidence>
<dbReference type="InterPro" id="IPR006311">
    <property type="entry name" value="TAT_signal"/>
</dbReference>
<dbReference type="PANTHER" id="PTHR43762:SF1">
    <property type="entry name" value="D-ARABINONO-1,4-LACTONE OXIDASE"/>
    <property type="match status" value="1"/>
</dbReference>
<keyword evidence="2" id="KW-0560">Oxidoreductase</keyword>
<dbReference type="Gene3D" id="1.10.45.10">
    <property type="entry name" value="Vanillyl-alcohol Oxidase, Chain A, domain 4"/>
    <property type="match status" value="1"/>
</dbReference>
<accession>A0ABU9BUP1</accession>
<evidence type="ECO:0000313" key="5">
    <source>
        <dbReference type="EMBL" id="MEK8033183.1"/>
    </source>
</evidence>
<dbReference type="InterPro" id="IPR007173">
    <property type="entry name" value="ALO_C"/>
</dbReference>
<dbReference type="Pfam" id="PF04030">
    <property type="entry name" value="ALO"/>
    <property type="match status" value="1"/>
</dbReference>
<dbReference type="PIRSF" id="PIRSF000136">
    <property type="entry name" value="LGO_GLO"/>
    <property type="match status" value="1"/>
</dbReference>
<dbReference type="EMBL" id="JBBUTG010000014">
    <property type="protein sequence ID" value="MEK8033183.1"/>
    <property type="molecule type" value="Genomic_DNA"/>
</dbReference>
<dbReference type="InterPro" id="IPR010031">
    <property type="entry name" value="FAD_lactone_oxidase-like"/>
</dbReference>
<reference evidence="5 6" key="1">
    <citation type="submission" date="2024-04" db="EMBL/GenBank/DDBJ databases">
        <title>Novel species of the genus Ideonella isolated from streams.</title>
        <authorList>
            <person name="Lu H."/>
        </authorList>
    </citation>
    <scope>NUCLEOTIDE SEQUENCE [LARGE SCALE GENOMIC DNA]</scope>
    <source>
        <strain evidence="5 6">DXS29W</strain>
    </source>
</reference>
<name>A0ABU9BUP1_9BURK</name>
<dbReference type="InterPro" id="IPR016169">
    <property type="entry name" value="FAD-bd_PCMH_sub2"/>
</dbReference>
<feature type="chain" id="PRO_5045373728" evidence="3">
    <location>
        <begin position="27"/>
        <end position="464"/>
    </location>
</feature>
<dbReference type="Pfam" id="PF01565">
    <property type="entry name" value="FAD_binding_4"/>
    <property type="match status" value="1"/>
</dbReference>
<dbReference type="InterPro" id="IPR006094">
    <property type="entry name" value="Oxid_FAD_bind_N"/>
</dbReference>
<evidence type="ECO:0000256" key="3">
    <source>
        <dbReference type="SAM" id="SignalP"/>
    </source>
</evidence>
<evidence type="ECO:0000259" key="4">
    <source>
        <dbReference type="PROSITE" id="PS51387"/>
    </source>
</evidence>
<proteinExistence type="predicted"/>
<dbReference type="RefSeq" id="WP_341427599.1">
    <property type="nucleotide sequence ID" value="NZ_JBBUTG010000014.1"/>
</dbReference>
<keyword evidence="1" id="KW-0274">FAD</keyword>
<keyword evidence="1" id="KW-0285">Flavoprotein</keyword>
<gene>
    <name evidence="5" type="ORF">AACH06_20380</name>
</gene>
<comment type="caution">
    <text evidence="5">The sequence shown here is derived from an EMBL/GenBank/DDBJ whole genome shotgun (WGS) entry which is preliminary data.</text>
</comment>
<evidence type="ECO:0000313" key="6">
    <source>
        <dbReference type="Proteomes" id="UP001371218"/>
    </source>
</evidence>
<dbReference type="InterPro" id="IPR016166">
    <property type="entry name" value="FAD-bd_PCMH"/>
</dbReference>